<reference evidence="6" key="1">
    <citation type="submission" date="2021-12" db="EMBL/GenBank/DDBJ databases">
        <authorList>
            <person name="Martin H S."/>
        </authorList>
    </citation>
    <scope>NUCLEOTIDE SEQUENCE</scope>
</reference>
<dbReference type="OrthoDB" id="8178425at2759"/>
<sequence length="109" mass="12701">MTLQILKMTTLLSVLFTTHEILAFQLNSLVTEPHSFTQNLQSIPNLSKSDKEYIQNIYSMINAYKRNMDSKIFVETRKLINTKYQTWKRNGDLINSLLTLPKDMMDAGR</sequence>
<dbReference type="AlphaFoldDB" id="A0A8J9UIU3"/>
<evidence type="ECO:0000256" key="4">
    <source>
        <dbReference type="ARBA" id="ARBA00022815"/>
    </source>
</evidence>
<dbReference type="Pfam" id="PF06324">
    <property type="entry name" value="Pigment_DH"/>
    <property type="match status" value="1"/>
</dbReference>
<accession>A0A8J9UIU3</accession>
<organism evidence="6 7">
    <name type="scientific">Brenthis ino</name>
    <name type="common">lesser marbled fritillary</name>
    <dbReference type="NCBI Taxonomy" id="405034"/>
    <lineage>
        <taxon>Eukaryota</taxon>
        <taxon>Metazoa</taxon>
        <taxon>Ecdysozoa</taxon>
        <taxon>Arthropoda</taxon>
        <taxon>Hexapoda</taxon>
        <taxon>Insecta</taxon>
        <taxon>Pterygota</taxon>
        <taxon>Neoptera</taxon>
        <taxon>Endopterygota</taxon>
        <taxon>Lepidoptera</taxon>
        <taxon>Glossata</taxon>
        <taxon>Ditrysia</taxon>
        <taxon>Papilionoidea</taxon>
        <taxon>Nymphalidae</taxon>
        <taxon>Heliconiinae</taxon>
        <taxon>Argynnini</taxon>
        <taxon>Brenthis</taxon>
    </lineage>
</organism>
<comment type="subcellular location">
    <subcellularLocation>
        <location evidence="1">Secreted</location>
    </subcellularLocation>
</comment>
<evidence type="ECO:0000256" key="3">
    <source>
        <dbReference type="ARBA" id="ARBA00022525"/>
    </source>
</evidence>
<feature type="non-terminal residue" evidence="6">
    <location>
        <position position="109"/>
    </location>
</feature>
<dbReference type="InterPro" id="IPR009396">
    <property type="entry name" value="Pigment_DH"/>
</dbReference>
<keyword evidence="5" id="KW-0732">Signal</keyword>
<evidence type="ECO:0000256" key="2">
    <source>
        <dbReference type="ARBA" id="ARBA00010172"/>
    </source>
</evidence>
<evidence type="ECO:0000256" key="1">
    <source>
        <dbReference type="ARBA" id="ARBA00004613"/>
    </source>
</evidence>
<feature type="signal peptide" evidence="5">
    <location>
        <begin position="1"/>
        <end position="23"/>
    </location>
</feature>
<protein>
    <submittedName>
        <fullName evidence="6">Uncharacterized protein</fullName>
    </submittedName>
</protein>
<gene>
    <name evidence="6" type="ORF">BINO364_LOCUS6960</name>
</gene>
<keyword evidence="3" id="KW-0964">Secreted</keyword>
<evidence type="ECO:0000313" key="6">
    <source>
        <dbReference type="EMBL" id="CAH0720772.1"/>
    </source>
</evidence>
<dbReference type="Proteomes" id="UP000838878">
    <property type="component" value="Chromosome 2"/>
</dbReference>
<evidence type="ECO:0000313" key="7">
    <source>
        <dbReference type="Proteomes" id="UP000838878"/>
    </source>
</evidence>
<dbReference type="GO" id="GO:0005179">
    <property type="term" value="F:hormone activity"/>
    <property type="evidence" value="ECO:0007669"/>
    <property type="project" value="InterPro"/>
</dbReference>
<dbReference type="GO" id="GO:0005576">
    <property type="term" value="C:extracellular region"/>
    <property type="evidence" value="ECO:0007669"/>
    <property type="project" value="UniProtKB-SubCell"/>
</dbReference>
<name>A0A8J9UIU3_9NEOP</name>
<proteinExistence type="inferred from homology"/>
<comment type="similarity">
    <text evidence="2">Belongs to the arthropod PDH family.</text>
</comment>
<dbReference type="GO" id="GO:0009416">
    <property type="term" value="P:response to light stimulus"/>
    <property type="evidence" value="ECO:0007669"/>
    <property type="project" value="InterPro"/>
</dbReference>
<feature type="chain" id="PRO_5035458900" evidence="5">
    <location>
        <begin position="24"/>
        <end position="109"/>
    </location>
</feature>
<keyword evidence="7" id="KW-1185">Reference proteome</keyword>
<keyword evidence="4" id="KW-0027">Amidation</keyword>
<dbReference type="EMBL" id="OV170222">
    <property type="protein sequence ID" value="CAH0720772.1"/>
    <property type="molecule type" value="Genomic_DNA"/>
</dbReference>
<evidence type="ECO:0000256" key="5">
    <source>
        <dbReference type="SAM" id="SignalP"/>
    </source>
</evidence>